<keyword evidence="2" id="KW-0732">Signal</keyword>
<feature type="signal peptide" evidence="2">
    <location>
        <begin position="1"/>
        <end position="20"/>
    </location>
</feature>
<feature type="chain" id="PRO_5043897368" evidence="2">
    <location>
        <begin position="21"/>
        <end position="74"/>
    </location>
</feature>
<evidence type="ECO:0000256" key="1">
    <source>
        <dbReference type="SAM" id="Phobius"/>
    </source>
</evidence>
<keyword evidence="1" id="KW-1133">Transmembrane helix</keyword>
<sequence length="74" mass="8724">MTLPSVRLIISFFLVFTVWQQDKLQENLHRHFPPSSQSFNSLNPHNTFPSYRLLSLIFGLHLLSLLWVFSCLYS</sequence>
<dbReference type="Proteomes" id="UP001153365">
    <property type="component" value="Unassembled WGS sequence"/>
</dbReference>
<evidence type="ECO:0000313" key="3">
    <source>
        <dbReference type="EMBL" id="CAH7669523.1"/>
    </source>
</evidence>
<proteinExistence type="predicted"/>
<keyword evidence="4" id="KW-1185">Reference proteome</keyword>
<evidence type="ECO:0000256" key="2">
    <source>
        <dbReference type="SAM" id="SignalP"/>
    </source>
</evidence>
<accession>A0AAV0ANK4</accession>
<name>A0AAV0ANK4_PHAPC</name>
<protein>
    <submittedName>
        <fullName evidence="3">Uncharacterized protein</fullName>
    </submittedName>
</protein>
<comment type="caution">
    <text evidence="3">The sequence shown here is derived from an EMBL/GenBank/DDBJ whole genome shotgun (WGS) entry which is preliminary data.</text>
</comment>
<organism evidence="3 4">
    <name type="scientific">Phakopsora pachyrhizi</name>
    <name type="common">Asian soybean rust disease fungus</name>
    <dbReference type="NCBI Taxonomy" id="170000"/>
    <lineage>
        <taxon>Eukaryota</taxon>
        <taxon>Fungi</taxon>
        <taxon>Dikarya</taxon>
        <taxon>Basidiomycota</taxon>
        <taxon>Pucciniomycotina</taxon>
        <taxon>Pucciniomycetes</taxon>
        <taxon>Pucciniales</taxon>
        <taxon>Phakopsoraceae</taxon>
        <taxon>Phakopsora</taxon>
    </lineage>
</organism>
<reference evidence="3" key="1">
    <citation type="submission" date="2022-06" db="EMBL/GenBank/DDBJ databases">
        <authorList>
            <consortium name="SYNGENTA / RWTH Aachen University"/>
        </authorList>
    </citation>
    <scope>NUCLEOTIDE SEQUENCE</scope>
</reference>
<keyword evidence="1" id="KW-0472">Membrane</keyword>
<dbReference type="AlphaFoldDB" id="A0AAV0ANK4"/>
<evidence type="ECO:0000313" key="4">
    <source>
        <dbReference type="Proteomes" id="UP001153365"/>
    </source>
</evidence>
<keyword evidence="1" id="KW-0812">Transmembrane</keyword>
<feature type="transmembrane region" description="Helical" evidence="1">
    <location>
        <begin position="53"/>
        <end position="73"/>
    </location>
</feature>
<dbReference type="EMBL" id="CALTRL010000744">
    <property type="protein sequence ID" value="CAH7669523.1"/>
    <property type="molecule type" value="Genomic_DNA"/>
</dbReference>
<gene>
    <name evidence="3" type="ORF">PPACK8108_LOCUS4148</name>
</gene>